<reference evidence="1 2" key="1">
    <citation type="submission" date="2023-08" db="EMBL/GenBank/DDBJ databases">
        <authorList>
            <person name="Joshi A."/>
            <person name="Thite S."/>
        </authorList>
    </citation>
    <scope>NUCLEOTIDE SEQUENCE [LARGE SCALE GENOMIC DNA]</scope>
    <source>
        <strain evidence="1 2">1E1</strain>
    </source>
</reference>
<proteinExistence type="predicted"/>
<dbReference type="EMBL" id="JAUZVY010000003">
    <property type="protein sequence ID" value="MDP4529280.1"/>
    <property type="molecule type" value="Genomic_DNA"/>
</dbReference>
<protein>
    <recommendedName>
        <fullName evidence="3">ABC transporter substrate-binding protein</fullName>
    </recommendedName>
</protein>
<accession>A0ABT9GQN3</accession>
<name>A0ABT9GQN3_9GAMM</name>
<sequence>MQSLHWVINTAPPFHILEGQYAGQGICDVLIDVLDDALPELATKRTVLPQTRIRQQFQRNENQCFPCMIYRPTPGETIQSEPTHFYAPHGIITTQEKAEQITQQHGNPVRLGSLVHDRNFRFGYPAGRHYPALHDILEQARQSHLNPVAHSGENATVAILSMIKKNRIDYTIEYQILQQFDHKTTDDSPLVFLEIAETQDQYVLGAIGCTNNAWGEAAIKHINRVLPQVQQHPDFLDVLDLWFTDKVGNQEYRQLLQQRVWHTTEDHP</sequence>
<keyword evidence="2" id="KW-1185">Reference proteome</keyword>
<comment type="caution">
    <text evidence="1">The sequence shown here is derived from an EMBL/GenBank/DDBJ whole genome shotgun (WGS) entry which is preliminary data.</text>
</comment>
<evidence type="ECO:0000313" key="1">
    <source>
        <dbReference type="EMBL" id="MDP4529280.1"/>
    </source>
</evidence>
<dbReference type="RefSeq" id="WP_305945370.1">
    <property type="nucleotide sequence ID" value="NZ_JAUZVY010000003.1"/>
</dbReference>
<evidence type="ECO:0008006" key="3">
    <source>
        <dbReference type="Google" id="ProtNLM"/>
    </source>
</evidence>
<gene>
    <name evidence="1" type="ORF">Q3O59_09575</name>
</gene>
<organism evidence="1 2">
    <name type="scientific">Alkalimonas delamerensis</name>
    <dbReference type="NCBI Taxonomy" id="265981"/>
    <lineage>
        <taxon>Bacteria</taxon>
        <taxon>Pseudomonadati</taxon>
        <taxon>Pseudomonadota</taxon>
        <taxon>Gammaproteobacteria</taxon>
        <taxon>Alkalimonas</taxon>
    </lineage>
</organism>
<evidence type="ECO:0000313" key="2">
    <source>
        <dbReference type="Proteomes" id="UP001236258"/>
    </source>
</evidence>
<dbReference type="Proteomes" id="UP001236258">
    <property type="component" value="Unassembled WGS sequence"/>
</dbReference>